<sequence>MNTRTWWATSRRVLAQLLADKRTIGLMMAAPPLLLTLLYYMYSEMPLIPGSQSLFSGIALTMFAVLPMFFMFLITSITMQRERASGTLERLWTTNLHRADLLFGYSSAFVVVAVIQAAILCTVGYCFLGVQTQGNPGWVVLNAAACAVVGVSLGLMTSAFARSEFQAVQFMPIVVLPQVFLCGLLVPLEHLPRILERIALLLPLTYGVKAIEAVKTQTEVSSDYWGPLAIVLAWGIGSLILAALTMPRTSA</sequence>
<evidence type="ECO:0000313" key="11">
    <source>
        <dbReference type="EMBL" id="ENO18906.1"/>
    </source>
</evidence>
<dbReference type="InterPro" id="IPR051449">
    <property type="entry name" value="ABC-2_transporter_component"/>
</dbReference>
<feature type="transmembrane region" description="Helical" evidence="9">
    <location>
        <begin position="101"/>
        <end position="130"/>
    </location>
</feature>
<evidence type="ECO:0000259" key="10">
    <source>
        <dbReference type="PROSITE" id="PS51012"/>
    </source>
</evidence>
<reference evidence="11 12" key="1">
    <citation type="submission" date="2013-03" db="EMBL/GenBank/DDBJ databases">
        <title>Reference genome for the Human Microbiome Project.</title>
        <authorList>
            <person name="Aqrawi P."/>
            <person name="Ayvaz T."/>
            <person name="Bess C."/>
            <person name="Blankenburg K."/>
            <person name="Coyle M."/>
            <person name="Deng J."/>
            <person name="Forbes L."/>
            <person name="Fowler G."/>
            <person name="Francisco L."/>
            <person name="Fu Q."/>
            <person name="Gibbs R."/>
            <person name="Gross S."/>
            <person name="Gubbala S."/>
            <person name="Hale W."/>
            <person name="Hemphill L."/>
            <person name="Highlander S."/>
            <person name="Hirani K."/>
            <person name="Jackson L."/>
            <person name="Jakkamsetti A."/>
            <person name="Javaid M."/>
            <person name="Jayaseelan J.C."/>
            <person name="Jiang H."/>
            <person name="Joshi V."/>
            <person name="Korchina V."/>
            <person name="Kovar C."/>
            <person name="Lara F."/>
            <person name="Lee S."/>
            <person name="Liu Y."/>
            <person name="Mata R."/>
            <person name="Mathew T."/>
            <person name="Munidasa M."/>
            <person name="Muzny D."/>
            <person name="Nazareth L."/>
            <person name="Ngo R."/>
            <person name="Nguyen L."/>
            <person name="Nguyen N."/>
            <person name="Okwuonu G."/>
            <person name="Ongeri F."/>
            <person name="Palculict T."/>
            <person name="Patil S."/>
            <person name="Petrosino J."/>
            <person name="Pham C."/>
            <person name="Pham P."/>
            <person name="Pu L.-L."/>
            <person name="Qin X."/>
            <person name="Qu J."/>
            <person name="Reid J."/>
            <person name="Ross M."/>
            <person name="Ruth R."/>
            <person name="Saada N."/>
            <person name="San Lucas F."/>
            <person name="Santibanez J."/>
            <person name="Shang Y."/>
            <person name="Simmons D."/>
            <person name="Song X.-Z."/>
            <person name="Tang L.-Y."/>
            <person name="Thornton R."/>
            <person name="Warren J."/>
            <person name="Weissenberger G."/>
            <person name="Wilczek-Boney K."/>
            <person name="Worley K."/>
            <person name="Youmans B."/>
            <person name="Zhang J."/>
            <person name="Zhang L."/>
            <person name="Zhao Z."/>
            <person name="Zhou C."/>
            <person name="Zhu D."/>
            <person name="Zhu Y."/>
        </authorList>
    </citation>
    <scope>NUCLEOTIDE SEQUENCE [LARGE SCALE GENOMIC DNA]</scope>
    <source>
        <strain evidence="11 12">F0333</strain>
    </source>
</reference>
<dbReference type="HOGENOM" id="CLU_039483_7_1_11"/>
<keyword evidence="8" id="KW-0046">Antibiotic resistance</keyword>
<comment type="similarity">
    <text evidence="2 9">Belongs to the ABC-2 integral membrane protein family.</text>
</comment>
<keyword evidence="7 9" id="KW-0472">Membrane</keyword>
<feature type="domain" description="ABC transmembrane type-2" evidence="10">
    <location>
        <begin position="22"/>
        <end position="249"/>
    </location>
</feature>
<organism evidence="11 12">
    <name type="scientific">Schaalia cardiffensis F0333</name>
    <dbReference type="NCBI Taxonomy" id="888050"/>
    <lineage>
        <taxon>Bacteria</taxon>
        <taxon>Bacillati</taxon>
        <taxon>Actinomycetota</taxon>
        <taxon>Actinomycetes</taxon>
        <taxon>Actinomycetales</taxon>
        <taxon>Actinomycetaceae</taxon>
        <taxon>Schaalia</taxon>
    </lineage>
</organism>
<dbReference type="GO" id="GO:0046677">
    <property type="term" value="P:response to antibiotic"/>
    <property type="evidence" value="ECO:0007669"/>
    <property type="project" value="UniProtKB-KW"/>
</dbReference>
<protein>
    <recommendedName>
        <fullName evidence="9">Transport permease protein</fullName>
    </recommendedName>
</protein>
<dbReference type="GO" id="GO:0043190">
    <property type="term" value="C:ATP-binding cassette (ABC) transporter complex"/>
    <property type="evidence" value="ECO:0007669"/>
    <property type="project" value="InterPro"/>
</dbReference>
<evidence type="ECO:0000256" key="4">
    <source>
        <dbReference type="ARBA" id="ARBA00022475"/>
    </source>
</evidence>
<evidence type="ECO:0000313" key="12">
    <source>
        <dbReference type="Proteomes" id="UP000013015"/>
    </source>
</evidence>
<dbReference type="EMBL" id="AQHZ01000005">
    <property type="protein sequence ID" value="ENO18906.1"/>
    <property type="molecule type" value="Genomic_DNA"/>
</dbReference>
<keyword evidence="4 9" id="KW-1003">Cell membrane</keyword>
<dbReference type="InterPro" id="IPR013525">
    <property type="entry name" value="ABC2_TM"/>
</dbReference>
<dbReference type="STRING" id="888050.HMPREF9004_0241"/>
<evidence type="ECO:0000256" key="8">
    <source>
        <dbReference type="ARBA" id="ARBA00023251"/>
    </source>
</evidence>
<dbReference type="PATRIC" id="fig|888050.3.peg.236"/>
<keyword evidence="5 9" id="KW-0812">Transmembrane</keyword>
<comment type="caution">
    <text evidence="11">The sequence shown here is derived from an EMBL/GenBank/DDBJ whole genome shotgun (WGS) entry which is preliminary data.</text>
</comment>
<comment type="caution">
    <text evidence="9">Lacks conserved residue(s) required for the propagation of feature annotation.</text>
</comment>
<feature type="transmembrane region" description="Helical" evidence="9">
    <location>
        <begin position="136"/>
        <end position="155"/>
    </location>
</feature>
<evidence type="ECO:0000256" key="3">
    <source>
        <dbReference type="ARBA" id="ARBA00022448"/>
    </source>
</evidence>
<accession>N6X590</accession>
<keyword evidence="12" id="KW-1185">Reference proteome</keyword>
<proteinExistence type="inferred from homology"/>
<feature type="transmembrane region" description="Helical" evidence="9">
    <location>
        <begin position="24"/>
        <end position="42"/>
    </location>
</feature>
<dbReference type="PROSITE" id="PS51012">
    <property type="entry name" value="ABC_TM2"/>
    <property type="match status" value="1"/>
</dbReference>
<dbReference type="AlphaFoldDB" id="N6X590"/>
<dbReference type="Pfam" id="PF01061">
    <property type="entry name" value="ABC2_membrane"/>
    <property type="match status" value="1"/>
</dbReference>
<dbReference type="GO" id="GO:0140359">
    <property type="term" value="F:ABC-type transporter activity"/>
    <property type="evidence" value="ECO:0007669"/>
    <property type="project" value="InterPro"/>
</dbReference>
<keyword evidence="3 9" id="KW-0813">Transport</keyword>
<evidence type="ECO:0000256" key="5">
    <source>
        <dbReference type="ARBA" id="ARBA00022692"/>
    </source>
</evidence>
<dbReference type="InterPro" id="IPR000412">
    <property type="entry name" value="ABC_2_transport"/>
</dbReference>
<dbReference type="eggNOG" id="COG0842">
    <property type="taxonomic scope" value="Bacteria"/>
</dbReference>
<dbReference type="PANTHER" id="PTHR30294">
    <property type="entry name" value="MEMBRANE COMPONENT OF ABC TRANSPORTER YHHJ-RELATED"/>
    <property type="match status" value="1"/>
</dbReference>
<evidence type="ECO:0000256" key="7">
    <source>
        <dbReference type="ARBA" id="ARBA00023136"/>
    </source>
</evidence>
<feature type="transmembrane region" description="Helical" evidence="9">
    <location>
        <begin position="224"/>
        <end position="244"/>
    </location>
</feature>
<evidence type="ECO:0000256" key="9">
    <source>
        <dbReference type="RuleBase" id="RU361157"/>
    </source>
</evidence>
<feature type="transmembrane region" description="Helical" evidence="9">
    <location>
        <begin position="54"/>
        <end position="80"/>
    </location>
</feature>
<dbReference type="OrthoDB" id="9776218at2"/>
<name>N6X590_9ACTO</name>
<dbReference type="Proteomes" id="UP000013015">
    <property type="component" value="Unassembled WGS sequence"/>
</dbReference>
<evidence type="ECO:0000256" key="1">
    <source>
        <dbReference type="ARBA" id="ARBA00004651"/>
    </source>
</evidence>
<evidence type="ECO:0000256" key="2">
    <source>
        <dbReference type="ARBA" id="ARBA00007783"/>
    </source>
</evidence>
<dbReference type="PANTHER" id="PTHR30294:SF38">
    <property type="entry name" value="TRANSPORT PERMEASE PROTEIN"/>
    <property type="match status" value="1"/>
</dbReference>
<evidence type="ECO:0000256" key="6">
    <source>
        <dbReference type="ARBA" id="ARBA00022989"/>
    </source>
</evidence>
<dbReference type="InterPro" id="IPR047817">
    <property type="entry name" value="ABC2_TM_bact-type"/>
</dbReference>
<dbReference type="RefSeq" id="WP_005961877.1">
    <property type="nucleotide sequence ID" value="NZ_CP040505.1"/>
</dbReference>
<dbReference type="PIRSF" id="PIRSF006648">
    <property type="entry name" value="DrrB"/>
    <property type="match status" value="1"/>
</dbReference>
<comment type="subcellular location">
    <subcellularLocation>
        <location evidence="1 9">Cell membrane</location>
        <topology evidence="1 9">Multi-pass membrane protein</topology>
    </subcellularLocation>
</comment>
<gene>
    <name evidence="11" type="ORF">HMPREF9004_0241</name>
</gene>
<keyword evidence="6 9" id="KW-1133">Transmembrane helix</keyword>